<evidence type="ECO:0000256" key="1">
    <source>
        <dbReference type="SAM" id="Phobius"/>
    </source>
</evidence>
<feature type="transmembrane region" description="Helical" evidence="1">
    <location>
        <begin position="104"/>
        <end position="125"/>
    </location>
</feature>
<dbReference type="Proteomes" id="UP001609219">
    <property type="component" value="Unassembled WGS sequence"/>
</dbReference>
<dbReference type="EMBL" id="JBIMSP010000013">
    <property type="protein sequence ID" value="MFH5242385.1"/>
    <property type="molecule type" value="Genomic_DNA"/>
</dbReference>
<evidence type="ECO:0000313" key="3">
    <source>
        <dbReference type="EMBL" id="MFH5242385.1"/>
    </source>
</evidence>
<dbReference type="Proteomes" id="UP001609176">
    <property type="component" value="Unassembled WGS sequence"/>
</dbReference>
<feature type="transmembrane region" description="Helical" evidence="1">
    <location>
        <begin position="187"/>
        <end position="205"/>
    </location>
</feature>
<gene>
    <name evidence="3" type="ORF">ACHIPV_10890</name>
    <name evidence="2" type="ORF">ACHIRB_20305</name>
</gene>
<evidence type="ECO:0000313" key="2">
    <source>
        <dbReference type="EMBL" id="MFH5230888.1"/>
    </source>
</evidence>
<reference evidence="4 5" key="1">
    <citation type="submission" date="2024-10" db="EMBL/GenBank/DDBJ databases">
        <authorList>
            <person name="Riesco R."/>
        </authorList>
    </citation>
    <scope>NUCLEOTIDE SEQUENCE [LARGE SCALE GENOMIC DNA]</scope>
    <source>
        <strain evidence="3 4">NCIMB 15448</strain>
        <strain evidence="2 5">NCIMB 15450</strain>
    </source>
</reference>
<evidence type="ECO:0000313" key="5">
    <source>
        <dbReference type="Proteomes" id="UP001609219"/>
    </source>
</evidence>
<dbReference type="RefSeq" id="WP_395124369.1">
    <property type="nucleotide sequence ID" value="NZ_JBIMSN010000094.1"/>
</dbReference>
<feature type="transmembrane region" description="Helical" evidence="1">
    <location>
        <begin position="137"/>
        <end position="167"/>
    </location>
</feature>
<accession>A0ABW7K956</accession>
<sequence>MFAILAMSSLFGETGANVAATAGLLGIVAAFSKLTSGVATALIYGMLGAFGALAALGHYFSDDMCGLEGLSGVGGVVARVATLLAFVAIPIAATITVIRSGNFLAILGMFGLIEAVTFAASPFGVNVFSERGIGPLVGVLFVIVMSVACALQVDLAITFSAVAIGVLSVAFDSAGLNCSSSGADYRGVTGVVTYSVVYGLVLATLSRRRR</sequence>
<keyword evidence="1" id="KW-1133">Transmembrane helix</keyword>
<keyword evidence="5" id="KW-1185">Reference proteome</keyword>
<dbReference type="EMBL" id="JBIMSN010000094">
    <property type="protein sequence ID" value="MFH5230888.1"/>
    <property type="molecule type" value="Genomic_DNA"/>
</dbReference>
<feature type="transmembrane region" description="Helical" evidence="1">
    <location>
        <begin position="72"/>
        <end position="98"/>
    </location>
</feature>
<protein>
    <submittedName>
        <fullName evidence="2">Uncharacterized protein</fullName>
    </submittedName>
</protein>
<evidence type="ECO:0000313" key="4">
    <source>
        <dbReference type="Proteomes" id="UP001609176"/>
    </source>
</evidence>
<feature type="transmembrane region" description="Helical" evidence="1">
    <location>
        <begin position="40"/>
        <end position="60"/>
    </location>
</feature>
<name>A0ABW7K956_9NOCA</name>
<keyword evidence="1" id="KW-0472">Membrane</keyword>
<organism evidence="2 5">
    <name type="scientific">Antrihabitans spumae</name>
    <dbReference type="NCBI Taxonomy" id="3373370"/>
    <lineage>
        <taxon>Bacteria</taxon>
        <taxon>Bacillati</taxon>
        <taxon>Actinomycetota</taxon>
        <taxon>Actinomycetes</taxon>
        <taxon>Mycobacteriales</taxon>
        <taxon>Nocardiaceae</taxon>
        <taxon>Antrihabitans</taxon>
    </lineage>
</organism>
<comment type="caution">
    <text evidence="2">The sequence shown here is derived from an EMBL/GenBank/DDBJ whole genome shotgun (WGS) entry which is preliminary data.</text>
</comment>
<proteinExistence type="predicted"/>
<keyword evidence="1" id="KW-0812">Transmembrane</keyword>